<accession>A0AC60PPN9</accession>
<reference evidence="1 2" key="1">
    <citation type="journal article" date="2020" name="Cell">
        <title>Large-Scale Comparative Analyses of Tick Genomes Elucidate Their Genetic Diversity and Vector Capacities.</title>
        <authorList>
            <consortium name="Tick Genome and Microbiome Consortium (TIGMIC)"/>
            <person name="Jia N."/>
            <person name="Wang J."/>
            <person name="Shi W."/>
            <person name="Du L."/>
            <person name="Sun Y."/>
            <person name="Zhan W."/>
            <person name="Jiang J.F."/>
            <person name="Wang Q."/>
            <person name="Zhang B."/>
            <person name="Ji P."/>
            <person name="Bell-Sakyi L."/>
            <person name="Cui X.M."/>
            <person name="Yuan T.T."/>
            <person name="Jiang B.G."/>
            <person name="Yang W.F."/>
            <person name="Lam T.T."/>
            <person name="Chang Q.C."/>
            <person name="Ding S.J."/>
            <person name="Wang X.J."/>
            <person name="Zhu J.G."/>
            <person name="Ruan X.D."/>
            <person name="Zhao L."/>
            <person name="Wei J.T."/>
            <person name="Ye R.Z."/>
            <person name="Que T.C."/>
            <person name="Du C.H."/>
            <person name="Zhou Y.H."/>
            <person name="Cheng J.X."/>
            <person name="Dai P.F."/>
            <person name="Guo W.B."/>
            <person name="Han X.H."/>
            <person name="Huang E.J."/>
            <person name="Li L.F."/>
            <person name="Wei W."/>
            <person name="Gao Y.C."/>
            <person name="Liu J.Z."/>
            <person name="Shao H.Z."/>
            <person name="Wang X."/>
            <person name="Wang C.C."/>
            <person name="Yang T.C."/>
            <person name="Huo Q.B."/>
            <person name="Li W."/>
            <person name="Chen H.Y."/>
            <person name="Chen S.E."/>
            <person name="Zhou L.G."/>
            <person name="Ni X.B."/>
            <person name="Tian J.H."/>
            <person name="Sheng Y."/>
            <person name="Liu T."/>
            <person name="Pan Y.S."/>
            <person name="Xia L.Y."/>
            <person name="Li J."/>
            <person name="Zhao F."/>
            <person name="Cao W.C."/>
        </authorList>
    </citation>
    <scope>NUCLEOTIDE SEQUENCE [LARGE SCALE GENOMIC DNA]</scope>
    <source>
        <strain evidence="1">Iper-2018</strain>
    </source>
</reference>
<keyword evidence="2" id="KW-1185">Reference proteome</keyword>
<dbReference type="EMBL" id="JABSTQ010010232">
    <property type="protein sequence ID" value="KAG0422424.1"/>
    <property type="molecule type" value="Genomic_DNA"/>
</dbReference>
<evidence type="ECO:0000313" key="2">
    <source>
        <dbReference type="Proteomes" id="UP000805193"/>
    </source>
</evidence>
<gene>
    <name evidence="1" type="ORF">HPB47_001749</name>
</gene>
<name>A0AC60PPN9_IXOPE</name>
<organism evidence="1 2">
    <name type="scientific">Ixodes persulcatus</name>
    <name type="common">Taiga tick</name>
    <dbReference type="NCBI Taxonomy" id="34615"/>
    <lineage>
        <taxon>Eukaryota</taxon>
        <taxon>Metazoa</taxon>
        <taxon>Ecdysozoa</taxon>
        <taxon>Arthropoda</taxon>
        <taxon>Chelicerata</taxon>
        <taxon>Arachnida</taxon>
        <taxon>Acari</taxon>
        <taxon>Parasitiformes</taxon>
        <taxon>Ixodida</taxon>
        <taxon>Ixodoidea</taxon>
        <taxon>Ixodidae</taxon>
        <taxon>Ixodinae</taxon>
        <taxon>Ixodes</taxon>
    </lineage>
</organism>
<comment type="caution">
    <text evidence="1">The sequence shown here is derived from an EMBL/GenBank/DDBJ whole genome shotgun (WGS) entry which is preliminary data.</text>
</comment>
<sequence>MKPSVQQQAEEWRHESRINKYLNELQEKARKEDFVEDIRSSHKEGKWHVVGLKKRQKKLMREYKATTTKGGRRTYVIIIRVRDTDLRRMTYDSLANAIYRAAKVQTAIACNEDEININAKSNTVSIHTDSMEREGFYNKIQQLSFQDKAVEAKGHSTTPDNLGRVVVSKLIAPERETKDEEILEHFIQHNPHFKIVDGRRMGRSTSVLVTLGSFDPPGYLKFMGGRHRFHDYMEKKQACTKCWTLGHRPDTCISSIEERCPNCGEFHEHPPKRLGVRTEYTCTPKCPICGKQHYTGSRDRTERFKPHRIWQESRTEKRIPLPKKEDFVSLTPGKVDEPKSVQGKSYMQALQKTQAPPQGQDTRTGNETLEKALKQLREELKQPREERQDERVAFEKQLRAERAKYEKESTSSEGNPVV</sequence>
<dbReference type="Proteomes" id="UP000805193">
    <property type="component" value="Unassembled WGS sequence"/>
</dbReference>
<protein>
    <submittedName>
        <fullName evidence="1">Uncharacterized protein</fullName>
    </submittedName>
</protein>
<proteinExistence type="predicted"/>
<evidence type="ECO:0000313" key="1">
    <source>
        <dbReference type="EMBL" id="KAG0422424.1"/>
    </source>
</evidence>